<proteinExistence type="predicted"/>
<evidence type="ECO:0000256" key="5">
    <source>
        <dbReference type="ARBA" id="ARBA00023136"/>
    </source>
</evidence>
<dbReference type="PANTHER" id="PTHR30250">
    <property type="entry name" value="PST FAMILY PREDICTED COLANIC ACID TRANSPORTER"/>
    <property type="match status" value="1"/>
</dbReference>
<feature type="transmembrane region" description="Helical" evidence="6">
    <location>
        <begin position="31"/>
        <end position="52"/>
    </location>
</feature>
<feature type="transmembrane region" description="Helical" evidence="6">
    <location>
        <begin position="412"/>
        <end position="429"/>
    </location>
</feature>
<feature type="transmembrane region" description="Helical" evidence="6">
    <location>
        <begin position="286"/>
        <end position="306"/>
    </location>
</feature>
<feature type="transmembrane region" description="Helical" evidence="6">
    <location>
        <begin position="140"/>
        <end position="164"/>
    </location>
</feature>
<dbReference type="RefSeq" id="WP_220303553.1">
    <property type="nucleotide sequence ID" value="NZ_CP080590.1"/>
</dbReference>
<comment type="subcellular location">
    <subcellularLocation>
        <location evidence="1">Cell membrane</location>
        <topology evidence="1">Multi-pass membrane protein</topology>
    </subcellularLocation>
</comment>
<dbReference type="PANTHER" id="PTHR30250:SF11">
    <property type="entry name" value="O-ANTIGEN TRANSPORTER-RELATED"/>
    <property type="match status" value="1"/>
</dbReference>
<sequence>MSPAVAIARARARLATLAGDELLAKLAHGGLTALIIKIGAAGLSFLMVLMLARAMSAEEYGRFGFGFSLAMFLSVIASLGLHTGILRWWPEFTAKKSPDKAVAVLVFGLLWSAIAAVGMAVALGLAIPVLGWSGVAGLDYLYAAALLIVPLTLSEYVASALRAQGSVVRALAAKDIIWRAGFIALAIYAIGAAMSLSAGGVFLFAAAVLMGLVLLQLGRMLGGAGAPVRSVLTAKDGLELLRTALPMWGASVLFAFSQYVDVVLLGMFISPEEVGPYFAATRVANVLGLMLIAANMVAAPIISRLFHSDEHARMQQVLRMIAIGVTVPTLLAFGLIVVTGVPLLETFGAGFSEAYVPLILLSAAFGFNAVCGPTGYLLQMTGHQRAYAQIMLVTYGFTLAIQLVLIPTIGTTGAAIGTLFGLVAWNLWARHLALTKLNLDPTIFSLRAR</sequence>
<keyword evidence="2" id="KW-1003">Cell membrane</keyword>
<evidence type="ECO:0000313" key="7">
    <source>
        <dbReference type="EMBL" id="QYO75089.1"/>
    </source>
</evidence>
<evidence type="ECO:0000256" key="3">
    <source>
        <dbReference type="ARBA" id="ARBA00022692"/>
    </source>
</evidence>
<evidence type="ECO:0000256" key="2">
    <source>
        <dbReference type="ARBA" id="ARBA00022475"/>
    </source>
</evidence>
<evidence type="ECO:0000256" key="1">
    <source>
        <dbReference type="ARBA" id="ARBA00004651"/>
    </source>
</evidence>
<protein>
    <submittedName>
        <fullName evidence="7">Oligosaccharide flippase family protein</fullName>
    </submittedName>
</protein>
<keyword evidence="5 6" id="KW-0472">Membrane</keyword>
<dbReference type="EMBL" id="CP080590">
    <property type="protein sequence ID" value="QYO75089.1"/>
    <property type="molecule type" value="Genomic_DNA"/>
</dbReference>
<feature type="transmembrane region" description="Helical" evidence="6">
    <location>
        <begin position="101"/>
        <end position="128"/>
    </location>
</feature>
<evidence type="ECO:0000313" key="8">
    <source>
        <dbReference type="Proteomes" id="UP000825799"/>
    </source>
</evidence>
<feature type="transmembrane region" description="Helical" evidence="6">
    <location>
        <begin position="390"/>
        <end position="406"/>
    </location>
</feature>
<feature type="transmembrane region" description="Helical" evidence="6">
    <location>
        <begin position="318"/>
        <end position="343"/>
    </location>
</feature>
<gene>
    <name evidence="7" type="ORF">K1X15_10450</name>
</gene>
<feature type="transmembrane region" description="Helical" evidence="6">
    <location>
        <begin position="355"/>
        <end position="378"/>
    </location>
</feature>
<keyword evidence="8" id="KW-1185">Reference proteome</keyword>
<name>A0ABX8W7Y8_9HYPH</name>
<dbReference type="InterPro" id="IPR002797">
    <property type="entry name" value="Polysacc_synth"/>
</dbReference>
<evidence type="ECO:0000256" key="6">
    <source>
        <dbReference type="SAM" id="Phobius"/>
    </source>
</evidence>
<keyword evidence="4 6" id="KW-1133">Transmembrane helix</keyword>
<feature type="transmembrane region" description="Helical" evidence="6">
    <location>
        <begin position="202"/>
        <end position="222"/>
    </location>
</feature>
<accession>A0ABX8W7Y8</accession>
<feature type="transmembrane region" description="Helical" evidence="6">
    <location>
        <begin position="243"/>
        <end position="266"/>
    </location>
</feature>
<reference evidence="7 8" key="1">
    <citation type="submission" date="2021-08" db="EMBL/GenBank/DDBJ databases">
        <title>Devosia salina sp. nov., isolated from the South China Sea sediment.</title>
        <authorList>
            <person name="Zhou Z."/>
        </authorList>
    </citation>
    <scope>NUCLEOTIDE SEQUENCE [LARGE SCALE GENOMIC DNA]</scope>
    <source>
        <strain evidence="7 8">SCS-3</strain>
    </source>
</reference>
<dbReference type="Pfam" id="PF01943">
    <property type="entry name" value="Polysacc_synt"/>
    <property type="match status" value="1"/>
</dbReference>
<organism evidence="7 8">
    <name type="scientific">Devosia salina</name>
    <dbReference type="NCBI Taxonomy" id="2860336"/>
    <lineage>
        <taxon>Bacteria</taxon>
        <taxon>Pseudomonadati</taxon>
        <taxon>Pseudomonadota</taxon>
        <taxon>Alphaproteobacteria</taxon>
        <taxon>Hyphomicrobiales</taxon>
        <taxon>Devosiaceae</taxon>
        <taxon>Devosia</taxon>
    </lineage>
</organism>
<evidence type="ECO:0000256" key="4">
    <source>
        <dbReference type="ARBA" id="ARBA00022989"/>
    </source>
</evidence>
<feature type="transmembrane region" description="Helical" evidence="6">
    <location>
        <begin position="176"/>
        <end position="196"/>
    </location>
</feature>
<keyword evidence="3 6" id="KW-0812">Transmembrane</keyword>
<feature type="transmembrane region" description="Helical" evidence="6">
    <location>
        <begin position="64"/>
        <end position="89"/>
    </location>
</feature>
<dbReference type="InterPro" id="IPR050833">
    <property type="entry name" value="Poly_Biosynth_Transport"/>
</dbReference>
<dbReference type="Proteomes" id="UP000825799">
    <property type="component" value="Chromosome"/>
</dbReference>